<organism evidence="2 3">
    <name type="scientific">Acidipropionibacterium acidipropionici (strain ATCC 4875 / DSM 20272 / JCM 6432 / NBRC 12425 / NCIMB 8070 / 4)</name>
    <name type="common">Propionibacterium acidipropionici</name>
    <dbReference type="NCBI Taxonomy" id="1171373"/>
    <lineage>
        <taxon>Bacteria</taxon>
        <taxon>Bacillati</taxon>
        <taxon>Actinomycetota</taxon>
        <taxon>Actinomycetes</taxon>
        <taxon>Propionibacteriales</taxon>
        <taxon>Propionibacteriaceae</taxon>
        <taxon>Acidipropionibacterium</taxon>
    </lineage>
</organism>
<dbReference type="PATRIC" id="fig|1171373.8.peg.3179"/>
<feature type="region of interest" description="Disordered" evidence="1">
    <location>
        <begin position="1"/>
        <end position="22"/>
    </location>
</feature>
<dbReference type="Proteomes" id="UP000000214">
    <property type="component" value="Chromosome"/>
</dbReference>
<proteinExistence type="predicted"/>
<sequence length="217" mass="23098">MTEGVTPDRRGPFSAPGIGEAVTDPPEWQSDVVFTHSLALVLDAGSSRRVDAVGGELRRAGVPVLGYHPHITLCCVDTMEGVRRTLGGLGLPRSLVLGAAALLPDSSGVVALCPSDGVDEEHPARGRRGPAAPGPVARLRAGHRLLHERLARAGVVTFNYYGPPLWRPHVTVGYQVPRAQQNLARAILARHLPMTVGFGGITAWTVGTDEVRTLMEF</sequence>
<evidence type="ECO:0000313" key="2">
    <source>
        <dbReference type="EMBL" id="AFV90991.1"/>
    </source>
</evidence>
<evidence type="ECO:0000313" key="3">
    <source>
        <dbReference type="Proteomes" id="UP000000214"/>
    </source>
</evidence>
<evidence type="ECO:0008006" key="4">
    <source>
        <dbReference type="Google" id="ProtNLM"/>
    </source>
</evidence>
<gene>
    <name evidence="2" type="ordered locus">PACID_32310</name>
</gene>
<dbReference type="EMBL" id="CP003493">
    <property type="protein sequence ID" value="AFV90991.1"/>
    <property type="molecule type" value="Genomic_DNA"/>
</dbReference>
<name>K7RX25_ACIA4</name>
<protein>
    <recommendedName>
        <fullName evidence="4">2'-5' RNA ligase family protein</fullName>
    </recommendedName>
</protein>
<dbReference type="STRING" id="1171373.PACID_32310"/>
<dbReference type="HOGENOM" id="CLU_1298842_0_0_11"/>
<dbReference type="KEGG" id="pbo:PACID_32310"/>
<accession>K7RX25</accession>
<feature type="compositionally biased region" description="Basic and acidic residues" evidence="1">
    <location>
        <begin position="1"/>
        <end position="11"/>
    </location>
</feature>
<reference evidence="2 3" key="1">
    <citation type="journal article" date="2012" name="BMC Genomics">
        <title>The genome sequence of Propionibacterium acidipropionici provides insights into its biotechnological and industrial potential.</title>
        <authorList>
            <person name="Parizzi L.P."/>
            <person name="Grassi M.C."/>
            <person name="Llerena L.A."/>
            <person name="Carazzolle M.F."/>
            <person name="Queiroz V.L."/>
            <person name="Lunardi I."/>
            <person name="Zeidler A.F."/>
            <person name="Teixeira P.J."/>
            <person name="Mieczkowski P."/>
            <person name="Rincones J."/>
            <person name="Pereira G.A."/>
        </authorList>
    </citation>
    <scope>NUCLEOTIDE SEQUENCE [LARGE SCALE GENOMIC DNA]</scope>
    <source>
        <strain evidence="3">ATCC 4875 / DSM 20272 / JCM 6432 / NBRC 12425 / NCIMB 8070</strain>
    </source>
</reference>
<evidence type="ECO:0000256" key="1">
    <source>
        <dbReference type="SAM" id="MobiDB-lite"/>
    </source>
</evidence>
<dbReference type="RefSeq" id="WP_015071885.1">
    <property type="nucleotide sequence ID" value="NC_019395.1"/>
</dbReference>
<dbReference type="AlphaFoldDB" id="K7RX25"/>